<dbReference type="Proteomes" id="UP000011115">
    <property type="component" value="Unassembled WGS sequence"/>
</dbReference>
<name>M1D636_SOLTU</name>
<organism evidence="1 2">
    <name type="scientific">Solanum tuberosum</name>
    <name type="common">Potato</name>
    <dbReference type="NCBI Taxonomy" id="4113"/>
    <lineage>
        <taxon>Eukaryota</taxon>
        <taxon>Viridiplantae</taxon>
        <taxon>Streptophyta</taxon>
        <taxon>Embryophyta</taxon>
        <taxon>Tracheophyta</taxon>
        <taxon>Spermatophyta</taxon>
        <taxon>Magnoliopsida</taxon>
        <taxon>eudicotyledons</taxon>
        <taxon>Gunneridae</taxon>
        <taxon>Pentapetalae</taxon>
        <taxon>asterids</taxon>
        <taxon>lamiids</taxon>
        <taxon>Solanales</taxon>
        <taxon>Solanaceae</taxon>
        <taxon>Solanoideae</taxon>
        <taxon>Solaneae</taxon>
        <taxon>Solanum</taxon>
    </lineage>
</organism>
<accession>M1D636</accession>
<reference evidence="2" key="1">
    <citation type="journal article" date="2011" name="Nature">
        <title>Genome sequence and analysis of the tuber crop potato.</title>
        <authorList>
            <consortium name="The Potato Genome Sequencing Consortium"/>
        </authorList>
    </citation>
    <scope>NUCLEOTIDE SEQUENCE [LARGE SCALE GENOMIC DNA]</scope>
    <source>
        <strain evidence="2">cv. DM1-3 516 R44</strain>
    </source>
</reference>
<dbReference type="InParanoid" id="M1D636"/>
<dbReference type="EnsemblPlants" id="PGSC0003DMT400082515">
    <property type="protein sequence ID" value="PGSC0003DMT400082515"/>
    <property type="gene ID" value="PGSC0003DMG400032590"/>
</dbReference>
<protein>
    <submittedName>
        <fullName evidence="1">Uncharacterized protein</fullName>
    </submittedName>
</protein>
<dbReference type="AlphaFoldDB" id="M1D636"/>
<evidence type="ECO:0000313" key="2">
    <source>
        <dbReference type="Proteomes" id="UP000011115"/>
    </source>
</evidence>
<dbReference type="HOGENOM" id="CLU_3054170_0_0_1"/>
<evidence type="ECO:0000313" key="1">
    <source>
        <dbReference type="EnsemblPlants" id="PGSC0003DMT400082515"/>
    </source>
</evidence>
<keyword evidence="2" id="KW-1185">Reference proteome</keyword>
<proteinExistence type="predicted"/>
<dbReference type="PaxDb" id="4113-PGSC0003DMT400082515"/>
<sequence>MRNHHRYLLCCLRFEKHMRNNKKLAIFFPDVISLMVQRDVFFLEDFLNSISVMG</sequence>
<reference evidence="1" key="2">
    <citation type="submission" date="2015-06" db="UniProtKB">
        <authorList>
            <consortium name="EnsemblPlants"/>
        </authorList>
    </citation>
    <scope>IDENTIFICATION</scope>
    <source>
        <strain evidence="1">DM1-3 516 R44</strain>
    </source>
</reference>
<dbReference type="Gramene" id="PGSC0003DMT400082515">
    <property type="protein sequence ID" value="PGSC0003DMT400082515"/>
    <property type="gene ID" value="PGSC0003DMG400032590"/>
</dbReference>